<keyword evidence="1" id="KW-0812">Transmembrane</keyword>
<evidence type="ECO:0000313" key="4">
    <source>
        <dbReference type="Proteomes" id="UP000553756"/>
    </source>
</evidence>
<proteinExistence type="predicted"/>
<comment type="caution">
    <text evidence="3">The sequence shown here is derived from an EMBL/GenBank/DDBJ whole genome shotgun (WGS) entry which is preliminary data.</text>
</comment>
<evidence type="ECO:0000256" key="1">
    <source>
        <dbReference type="SAM" id="Phobius"/>
    </source>
</evidence>
<dbReference type="EMBL" id="JAAIIJ010000026">
    <property type="protein sequence ID" value="NMN02708.1"/>
    <property type="molecule type" value="Genomic_DNA"/>
</dbReference>
<dbReference type="SUPFAM" id="SSF52833">
    <property type="entry name" value="Thioredoxin-like"/>
    <property type="match status" value="1"/>
</dbReference>
<dbReference type="Proteomes" id="UP000553756">
    <property type="component" value="Unassembled WGS sequence"/>
</dbReference>
<gene>
    <name evidence="3" type="ORF">G1C94_1330</name>
</gene>
<keyword evidence="4" id="KW-1185">Reference proteome</keyword>
<feature type="domain" description="Thioredoxin-like fold" evidence="2">
    <location>
        <begin position="108"/>
        <end position="226"/>
    </location>
</feature>
<dbReference type="InterPro" id="IPR012336">
    <property type="entry name" value="Thioredoxin-like_fold"/>
</dbReference>
<keyword evidence="1" id="KW-1133">Transmembrane helix</keyword>
<feature type="transmembrane region" description="Helical" evidence="1">
    <location>
        <begin position="34"/>
        <end position="55"/>
    </location>
</feature>
<dbReference type="InterPro" id="IPR036249">
    <property type="entry name" value="Thioredoxin-like_sf"/>
</dbReference>
<accession>A0ABX1T239</accession>
<keyword evidence="1" id="KW-0472">Membrane</keyword>
<evidence type="ECO:0000313" key="3">
    <source>
        <dbReference type="EMBL" id="NMN02708.1"/>
    </source>
</evidence>
<name>A0ABX1T239_9BIFI</name>
<dbReference type="Pfam" id="PF13462">
    <property type="entry name" value="Thioredoxin_4"/>
    <property type="match status" value="1"/>
</dbReference>
<sequence>MASKETRRKLHAERIAAEQARVEQLAKEHRQQTIISGIVVAIIAILTITICLLVWQPWNKSDESSELTVDQAYEQLQQVETKPETADSKGGILLSKNGVNEPVEDVPTVSVYMDFMCSGCGKFNRTVDPTLKKMLDAGQVNIELHPMSFGDRWSSDSYSTRAANMLLYIIDHDKNPDHILDFITNMYDKDFQPEEGSGVKTSDSQMQEQALKAGVSQSVVDASVTDQYTTWLKAIDAYTPKRSELWNTSGDYKGQMTTPTTTINGYYWDMNKAQSTGDDAKEALLASLGISEDKVGVEGELPSIGSEGKPLYDNL</sequence>
<evidence type="ECO:0000259" key="2">
    <source>
        <dbReference type="Pfam" id="PF13462"/>
    </source>
</evidence>
<reference evidence="3 4" key="1">
    <citation type="submission" date="2020-02" db="EMBL/GenBank/DDBJ databases">
        <title>Characterization of phylogenetic diversity of novel bifidobacterial species isolated in Czech ZOOs.</title>
        <authorList>
            <person name="Lugli G.A."/>
            <person name="Vera N.B."/>
            <person name="Ventura M."/>
        </authorList>
    </citation>
    <scope>NUCLEOTIDE SEQUENCE [LARGE SCALE GENOMIC DNA]</scope>
    <source>
        <strain evidence="3 4">DSM 109963</strain>
    </source>
</reference>
<protein>
    <submittedName>
        <fullName evidence="3">DSBA oxidoreductase</fullName>
    </submittedName>
</protein>
<dbReference type="Gene3D" id="3.40.30.10">
    <property type="entry name" value="Glutaredoxin"/>
    <property type="match status" value="1"/>
</dbReference>
<dbReference type="RefSeq" id="WP_172146787.1">
    <property type="nucleotide sequence ID" value="NZ_JAAIIJ010000026.1"/>
</dbReference>
<organism evidence="3 4">
    <name type="scientific">Bifidobacterium panos</name>
    <dbReference type="NCBI Taxonomy" id="2675321"/>
    <lineage>
        <taxon>Bacteria</taxon>
        <taxon>Bacillati</taxon>
        <taxon>Actinomycetota</taxon>
        <taxon>Actinomycetes</taxon>
        <taxon>Bifidobacteriales</taxon>
        <taxon>Bifidobacteriaceae</taxon>
        <taxon>Bifidobacterium</taxon>
    </lineage>
</organism>